<evidence type="ECO:0000256" key="1">
    <source>
        <dbReference type="ARBA" id="ARBA00006620"/>
    </source>
</evidence>
<organism evidence="8 9">
    <name type="scientific">Candidatus Sulfotelmatobacter kueseliae</name>
    <dbReference type="NCBI Taxonomy" id="2042962"/>
    <lineage>
        <taxon>Bacteria</taxon>
        <taxon>Pseudomonadati</taxon>
        <taxon>Acidobacteriota</taxon>
        <taxon>Terriglobia</taxon>
        <taxon>Terriglobales</taxon>
        <taxon>Candidatus Korobacteraceae</taxon>
        <taxon>Candidatus Sulfotelmatobacter</taxon>
    </lineage>
</organism>
<keyword evidence="7" id="KW-0346">Stress response</keyword>
<dbReference type="Gene3D" id="3.30.920.30">
    <property type="entry name" value="Hypothetical protein"/>
    <property type="match status" value="1"/>
</dbReference>
<reference evidence="9" key="1">
    <citation type="submission" date="2018-02" db="EMBL/GenBank/DDBJ databases">
        <authorList>
            <person name="Hausmann B."/>
        </authorList>
    </citation>
    <scope>NUCLEOTIDE SEQUENCE [LARGE SCALE GENOMIC DNA]</scope>
    <source>
        <strain evidence="9">Peat soil MAG SbA1</strain>
    </source>
</reference>
<keyword evidence="4" id="KW-0255">Endonuclease</keyword>
<dbReference type="InterPro" id="IPR012933">
    <property type="entry name" value="HicA_mRNA_interferase"/>
</dbReference>
<dbReference type="Proteomes" id="UP000238701">
    <property type="component" value="Unassembled WGS sequence"/>
</dbReference>
<dbReference type="AlphaFoldDB" id="A0A2U3K1G6"/>
<evidence type="ECO:0000256" key="2">
    <source>
        <dbReference type="ARBA" id="ARBA00022649"/>
    </source>
</evidence>
<evidence type="ECO:0000256" key="3">
    <source>
        <dbReference type="ARBA" id="ARBA00022722"/>
    </source>
</evidence>
<evidence type="ECO:0000256" key="7">
    <source>
        <dbReference type="ARBA" id="ARBA00023016"/>
    </source>
</evidence>
<dbReference type="SUPFAM" id="SSF54786">
    <property type="entry name" value="YcfA/nrd intein domain"/>
    <property type="match status" value="1"/>
</dbReference>
<keyword evidence="5" id="KW-0378">Hydrolase</keyword>
<dbReference type="InterPro" id="IPR038570">
    <property type="entry name" value="HicA_sf"/>
</dbReference>
<keyword evidence="2" id="KW-1277">Toxin-antitoxin system</keyword>
<evidence type="ECO:0000256" key="4">
    <source>
        <dbReference type="ARBA" id="ARBA00022759"/>
    </source>
</evidence>
<proteinExistence type="inferred from homology"/>
<name>A0A2U3K1G6_9BACT</name>
<gene>
    <name evidence="8" type="ORF">SBA1_1190028</name>
</gene>
<keyword evidence="3" id="KW-0540">Nuclease</keyword>
<sequence>MTKLPAVRPREVVRFLERKGFILDHASGSHFVFYHPTSRSRAAVPRHNRDMPKGTLLSLLREAGFTRDDMIAFLV</sequence>
<dbReference type="GO" id="GO:0004519">
    <property type="term" value="F:endonuclease activity"/>
    <property type="evidence" value="ECO:0007669"/>
    <property type="project" value="UniProtKB-KW"/>
</dbReference>
<protein>
    <submittedName>
        <fullName evidence="8">YcfA family protein</fullName>
    </submittedName>
</protein>
<dbReference type="Pfam" id="PF07927">
    <property type="entry name" value="HicA_toxin"/>
    <property type="match status" value="1"/>
</dbReference>
<evidence type="ECO:0000313" key="9">
    <source>
        <dbReference type="Proteomes" id="UP000238701"/>
    </source>
</evidence>
<dbReference type="EMBL" id="OMOD01000023">
    <property type="protein sequence ID" value="SPF33506.1"/>
    <property type="molecule type" value="Genomic_DNA"/>
</dbReference>
<evidence type="ECO:0000256" key="6">
    <source>
        <dbReference type="ARBA" id="ARBA00022884"/>
    </source>
</evidence>
<evidence type="ECO:0000313" key="8">
    <source>
        <dbReference type="EMBL" id="SPF33506.1"/>
    </source>
</evidence>
<comment type="similarity">
    <text evidence="1">Belongs to the HicA mRNA interferase family.</text>
</comment>
<dbReference type="GO" id="GO:0003729">
    <property type="term" value="F:mRNA binding"/>
    <property type="evidence" value="ECO:0007669"/>
    <property type="project" value="InterPro"/>
</dbReference>
<dbReference type="OrthoDB" id="122574at2"/>
<keyword evidence="6" id="KW-0694">RNA-binding</keyword>
<evidence type="ECO:0000256" key="5">
    <source>
        <dbReference type="ARBA" id="ARBA00022801"/>
    </source>
</evidence>
<accession>A0A2U3K1G6</accession>
<dbReference type="GO" id="GO:0016787">
    <property type="term" value="F:hydrolase activity"/>
    <property type="evidence" value="ECO:0007669"/>
    <property type="project" value="UniProtKB-KW"/>
</dbReference>